<dbReference type="EMBL" id="CAUOFW020002724">
    <property type="protein sequence ID" value="CAK9155618.1"/>
    <property type="molecule type" value="Genomic_DNA"/>
</dbReference>
<keyword evidence="2" id="KW-1185">Reference proteome</keyword>
<proteinExistence type="predicted"/>
<comment type="caution">
    <text evidence="1">The sequence shown here is derived from an EMBL/GenBank/DDBJ whole genome shotgun (WGS) entry which is preliminary data.</text>
</comment>
<gene>
    <name evidence="1" type="ORF">ILEXP_LOCUS24030</name>
</gene>
<protein>
    <submittedName>
        <fullName evidence="1">Uncharacterized protein</fullName>
    </submittedName>
</protein>
<dbReference type="Proteomes" id="UP001642360">
    <property type="component" value="Unassembled WGS sequence"/>
</dbReference>
<accession>A0ABC8SFB5</accession>
<organism evidence="1 2">
    <name type="scientific">Ilex paraguariensis</name>
    <name type="common">yerba mate</name>
    <dbReference type="NCBI Taxonomy" id="185542"/>
    <lineage>
        <taxon>Eukaryota</taxon>
        <taxon>Viridiplantae</taxon>
        <taxon>Streptophyta</taxon>
        <taxon>Embryophyta</taxon>
        <taxon>Tracheophyta</taxon>
        <taxon>Spermatophyta</taxon>
        <taxon>Magnoliopsida</taxon>
        <taxon>eudicotyledons</taxon>
        <taxon>Gunneridae</taxon>
        <taxon>Pentapetalae</taxon>
        <taxon>asterids</taxon>
        <taxon>campanulids</taxon>
        <taxon>Aquifoliales</taxon>
        <taxon>Aquifoliaceae</taxon>
        <taxon>Ilex</taxon>
    </lineage>
</organism>
<name>A0ABC8SFB5_9AQUA</name>
<sequence length="93" mass="10114">MAIRSISLDPKGLEILKALIQVLINATIEEAGATIDDLDEVERGDAHFSKQVELGLEVSKVHVTNRGSSEKNSGYIVVTATPSSENICVREHR</sequence>
<reference evidence="1 2" key="1">
    <citation type="submission" date="2024-02" db="EMBL/GenBank/DDBJ databases">
        <authorList>
            <person name="Vignale AGUSTIN F."/>
            <person name="Sosa J E."/>
            <person name="Modenutti C."/>
        </authorList>
    </citation>
    <scope>NUCLEOTIDE SEQUENCE [LARGE SCALE GENOMIC DNA]</scope>
</reference>
<evidence type="ECO:0000313" key="1">
    <source>
        <dbReference type="EMBL" id="CAK9155618.1"/>
    </source>
</evidence>
<evidence type="ECO:0000313" key="2">
    <source>
        <dbReference type="Proteomes" id="UP001642360"/>
    </source>
</evidence>
<dbReference type="AlphaFoldDB" id="A0ABC8SFB5"/>